<dbReference type="Proteomes" id="UP001153620">
    <property type="component" value="Chromosome 1"/>
</dbReference>
<feature type="compositionally biased region" description="Low complexity" evidence="1">
    <location>
        <begin position="48"/>
        <end position="57"/>
    </location>
</feature>
<reference evidence="2" key="1">
    <citation type="submission" date="2022-01" db="EMBL/GenBank/DDBJ databases">
        <authorList>
            <person name="King R."/>
        </authorList>
    </citation>
    <scope>NUCLEOTIDE SEQUENCE</scope>
</reference>
<organism evidence="2 3">
    <name type="scientific">Chironomus riparius</name>
    <dbReference type="NCBI Taxonomy" id="315576"/>
    <lineage>
        <taxon>Eukaryota</taxon>
        <taxon>Metazoa</taxon>
        <taxon>Ecdysozoa</taxon>
        <taxon>Arthropoda</taxon>
        <taxon>Hexapoda</taxon>
        <taxon>Insecta</taxon>
        <taxon>Pterygota</taxon>
        <taxon>Neoptera</taxon>
        <taxon>Endopterygota</taxon>
        <taxon>Diptera</taxon>
        <taxon>Nematocera</taxon>
        <taxon>Chironomoidea</taxon>
        <taxon>Chironomidae</taxon>
        <taxon>Chironominae</taxon>
        <taxon>Chironomus</taxon>
    </lineage>
</organism>
<evidence type="ECO:0000256" key="1">
    <source>
        <dbReference type="SAM" id="MobiDB-lite"/>
    </source>
</evidence>
<keyword evidence="3" id="KW-1185">Reference proteome</keyword>
<proteinExistence type="predicted"/>
<feature type="compositionally biased region" description="Polar residues" evidence="1">
    <location>
        <begin position="27"/>
        <end position="47"/>
    </location>
</feature>
<dbReference type="EMBL" id="OU895877">
    <property type="protein sequence ID" value="CAG9799089.1"/>
    <property type="molecule type" value="Genomic_DNA"/>
</dbReference>
<evidence type="ECO:0000313" key="3">
    <source>
        <dbReference type="Proteomes" id="UP001153620"/>
    </source>
</evidence>
<protein>
    <submittedName>
        <fullName evidence="2">Uncharacterized protein</fullName>
    </submittedName>
</protein>
<gene>
    <name evidence="2" type="ORF">CHIRRI_LOCUS2064</name>
</gene>
<dbReference type="AlphaFoldDB" id="A0A9N9WNR3"/>
<accession>A0A9N9WNR3</accession>
<name>A0A9N9WNR3_9DIPT</name>
<sequence length="232" mass="26475">MSDKQNKQPGWIRPSPMRSNPPRLMSPTAQPRQRSPTPTFNARQLTDTPPFSQTQQSPTPPLRRTIPQTPTGFTTVYESQRFSPSHPIPPQQKSIQQQHQNIPMSPINLPPDLTYPRPYHSTFSPAPSASTPCSIPPFSPTPMYTERDHVKAMNDFYVVPLEPANLSRGVTVYDEENENRPSTADIIAQQSQDYVDEKLAEYQATITYLQESNNFRENDKMRIQQKRRGIAQ</sequence>
<dbReference type="OrthoDB" id="18853at2759"/>
<evidence type="ECO:0000313" key="2">
    <source>
        <dbReference type="EMBL" id="CAG9799089.1"/>
    </source>
</evidence>
<reference evidence="2" key="2">
    <citation type="submission" date="2022-10" db="EMBL/GenBank/DDBJ databases">
        <authorList>
            <consortium name="ENA_rothamsted_submissions"/>
            <consortium name="culmorum"/>
            <person name="King R."/>
        </authorList>
    </citation>
    <scope>NUCLEOTIDE SEQUENCE</scope>
</reference>
<feature type="region of interest" description="Disordered" evidence="1">
    <location>
        <begin position="1"/>
        <end position="70"/>
    </location>
</feature>